<keyword evidence="2" id="KW-1185">Reference proteome</keyword>
<evidence type="ECO:0000313" key="1">
    <source>
        <dbReference type="EMBL" id="MFC3895351.1"/>
    </source>
</evidence>
<organism evidence="1 2">
    <name type="scientific">Lentzea rhizosphaerae</name>
    <dbReference type="NCBI Taxonomy" id="2041025"/>
    <lineage>
        <taxon>Bacteria</taxon>
        <taxon>Bacillati</taxon>
        <taxon>Actinomycetota</taxon>
        <taxon>Actinomycetes</taxon>
        <taxon>Pseudonocardiales</taxon>
        <taxon>Pseudonocardiaceae</taxon>
        <taxon>Lentzea</taxon>
    </lineage>
</organism>
<keyword evidence="1" id="KW-0238">DNA-binding</keyword>
<proteinExistence type="predicted"/>
<sequence>MKSISWKQVAAWRARRHGLHTLRPADDALAVVSELCGVHAQLMSSAGLTLHARLDGFAAQDVDRLLWQEKALVKTWCMRGTLHLLPAAEYPLWQAGLDTYAHYRKPVWLRNFHITAEEQDQLLDAVHAALDGQVLTREQLADEVTRVSGDAAIGDRLRESWGAHLKPASFQGKLLFGPNDGQKISFARPDQWLPAGTPPGEPLPEIATRFLNVHGPATREDFARWWGVTPAEGAKILAGTSAWQAELDGQTWWVADLDAVLDAEPVRGVRLLPAFDQYVVAATRHAGNFLRGGSADLIYRPQGWLSAVVVVDAMFAGIWRHQRKGKRLVVEVEPFKALSAKARKGVEAEVERLAGHLGGTPELIWV</sequence>
<evidence type="ECO:0000313" key="2">
    <source>
        <dbReference type="Proteomes" id="UP001595690"/>
    </source>
</evidence>
<protein>
    <submittedName>
        <fullName evidence="1">Winged helix DNA-binding domain-containing protein</fullName>
    </submittedName>
</protein>
<dbReference type="GO" id="GO:0003677">
    <property type="term" value="F:DNA binding"/>
    <property type="evidence" value="ECO:0007669"/>
    <property type="project" value="UniProtKB-KW"/>
</dbReference>
<gene>
    <name evidence="1" type="ORF">ACFOWZ_28055</name>
</gene>
<comment type="caution">
    <text evidence="1">The sequence shown here is derived from an EMBL/GenBank/DDBJ whole genome shotgun (WGS) entry which is preliminary data.</text>
</comment>
<name>A0ABV8C096_9PSEU</name>
<dbReference type="EMBL" id="JBHRZI010000023">
    <property type="protein sequence ID" value="MFC3895351.1"/>
    <property type="molecule type" value="Genomic_DNA"/>
</dbReference>
<dbReference type="InterPro" id="IPR009351">
    <property type="entry name" value="AlkZ-like"/>
</dbReference>
<dbReference type="PANTHER" id="PTHR38479">
    <property type="entry name" value="LMO0824 PROTEIN"/>
    <property type="match status" value="1"/>
</dbReference>
<dbReference type="Pfam" id="PF06224">
    <property type="entry name" value="AlkZ-like"/>
    <property type="match status" value="1"/>
</dbReference>
<dbReference type="Proteomes" id="UP001595690">
    <property type="component" value="Unassembled WGS sequence"/>
</dbReference>
<accession>A0ABV8C096</accession>
<dbReference type="RefSeq" id="WP_382376899.1">
    <property type="nucleotide sequence ID" value="NZ_JBHRZI010000023.1"/>
</dbReference>
<reference evidence="2" key="1">
    <citation type="journal article" date="2019" name="Int. J. Syst. Evol. Microbiol.">
        <title>The Global Catalogue of Microorganisms (GCM) 10K type strain sequencing project: providing services to taxonomists for standard genome sequencing and annotation.</title>
        <authorList>
            <consortium name="The Broad Institute Genomics Platform"/>
            <consortium name="The Broad Institute Genome Sequencing Center for Infectious Disease"/>
            <person name="Wu L."/>
            <person name="Ma J."/>
        </authorList>
    </citation>
    <scope>NUCLEOTIDE SEQUENCE [LARGE SCALE GENOMIC DNA]</scope>
    <source>
        <strain evidence="2">CGMCC 4.7405</strain>
    </source>
</reference>
<dbReference type="PANTHER" id="PTHR38479:SF2">
    <property type="entry name" value="WINGED HELIX DNA-BINDING DOMAIN-CONTAINING PROTEIN"/>
    <property type="match status" value="1"/>
</dbReference>